<dbReference type="Proteomes" id="UP001152797">
    <property type="component" value="Unassembled WGS sequence"/>
</dbReference>
<evidence type="ECO:0000313" key="3">
    <source>
        <dbReference type="EMBL" id="CAL1155643.1"/>
    </source>
</evidence>
<feature type="compositionally biased region" description="Low complexity" evidence="1">
    <location>
        <begin position="219"/>
        <end position="233"/>
    </location>
</feature>
<protein>
    <submittedName>
        <fullName evidence="2">Uncharacterized protein</fullName>
    </submittedName>
</protein>
<feature type="region of interest" description="Disordered" evidence="1">
    <location>
        <begin position="77"/>
        <end position="130"/>
    </location>
</feature>
<evidence type="ECO:0000313" key="2">
    <source>
        <dbReference type="EMBL" id="CAI4002268.1"/>
    </source>
</evidence>
<reference evidence="3" key="2">
    <citation type="submission" date="2024-04" db="EMBL/GenBank/DDBJ databases">
        <authorList>
            <person name="Chen Y."/>
            <person name="Shah S."/>
            <person name="Dougan E. K."/>
            <person name="Thang M."/>
            <person name="Chan C."/>
        </authorList>
    </citation>
    <scope>NUCLEOTIDE SEQUENCE [LARGE SCALE GENOMIC DNA]</scope>
</reference>
<dbReference type="EMBL" id="CAMXCT030003076">
    <property type="protein sequence ID" value="CAL4789580.1"/>
    <property type="molecule type" value="Genomic_DNA"/>
</dbReference>
<dbReference type="EMBL" id="CAMXCT010003076">
    <property type="protein sequence ID" value="CAI4002268.1"/>
    <property type="molecule type" value="Genomic_DNA"/>
</dbReference>
<feature type="compositionally biased region" description="Acidic residues" evidence="1">
    <location>
        <begin position="83"/>
        <end position="100"/>
    </location>
</feature>
<feature type="region of interest" description="Disordered" evidence="1">
    <location>
        <begin position="147"/>
        <end position="167"/>
    </location>
</feature>
<feature type="region of interest" description="Disordered" evidence="1">
    <location>
        <begin position="183"/>
        <end position="250"/>
    </location>
</feature>
<accession>A0A9P1D248</accession>
<organism evidence="2">
    <name type="scientific">Cladocopium goreaui</name>
    <dbReference type="NCBI Taxonomy" id="2562237"/>
    <lineage>
        <taxon>Eukaryota</taxon>
        <taxon>Sar</taxon>
        <taxon>Alveolata</taxon>
        <taxon>Dinophyceae</taxon>
        <taxon>Suessiales</taxon>
        <taxon>Symbiodiniaceae</taxon>
        <taxon>Cladocopium</taxon>
    </lineage>
</organism>
<sequence length="540" mass="60737">MPDMEKVMLDADVEIFNWVLQAEETATATTNREVEPLVKEIAEEDQALEPVHQDNADSDDEIVKVKALTLEDRLEARRLGLSEEPDQDWQDPSYEADDKEEQFTGWDMVEDDKRPPGVVASDPINEADDEFDIDELETVASVEIIEEEEFHDVDEGQAEGIDDDDDDDMAVISKISSLDAFGSKDADARVDPEPMDVDDQGNRMVKSTGTSSVKKWKTSSPSAPAGAVPSGPTDKLKPKAKPAKRPCPSRSSRLLTKDLVWIEPSNMIGVPERRVDFGRLSSISHAMSDYLRGRLKREEEVLMVVRNSPMRRFRVQVNSLSSGKLKWTPVRIRAIQGHRAFLVGQGGMASMIRTMYTFDPDFDLAKVDDPSVHPAFSARPEDSPVWEDFPRVIYHTCDQAAFLSIIRYMAWCFFVNRAYVNHRKAYQEILKEAKENFDPTDVLISKMEMFTEDAKVNFDGIKARIEFGKLLPFSRREDLQVEKSTATREGEPASGTQLVQGYTIAKMAAMTSTDACGFQRRGRHGVGGGNLGQRLWSSWI</sequence>
<gene>
    <name evidence="2" type="ORF">C1SCF055_LOCUS28234</name>
</gene>
<evidence type="ECO:0000256" key="1">
    <source>
        <dbReference type="SAM" id="MobiDB-lite"/>
    </source>
</evidence>
<name>A0A9P1D248_9DINO</name>
<feature type="compositionally biased region" description="Basic and acidic residues" evidence="1">
    <location>
        <begin position="183"/>
        <end position="192"/>
    </location>
</feature>
<keyword evidence="4" id="KW-1185">Reference proteome</keyword>
<dbReference type="EMBL" id="CAMXCT020003076">
    <property type="protein sequence ID" value="CAL1155643.1"/>
    <property type="molecule type" value="Genomic_DNA"/>
</dbReference>
<comment type="caution">
    <text evidence="2">The sequence shown here is derived from an EMBL/GenBank/DDBJ whole genome shotgun (WGS) entry which is preliminary data.</text>
</comment>
<dbReference type="AlphaFoldDB" id="A0A9P1D248"/>
<reference evidence="2" key="1">
    <citation type="submission" date="2022-10" db="EMBL/GenBank/DDBJ databases">
        <authorList>
            <person name="Chen Y."/>
            <person name="Dougan E. K."/>
            <person name="Chan C."/>
            <person name="Rhodes N."/>
            <person name="Thang M."/>
        </authorList>
    </citation>
    <scope>NUCLEOTIDE SEQUENCE</scope>
</reference>
<proteinExistence type="predicted"/>
<evidence type="ECO:0000313" key="4">
    <source>
        <dbReference type="Proteomes" id="UP001152797"/>
    </source>
</evidence>